<protein>
    <submittedName>
        <fullName evidence="1">Uncharacterized protein</fullName>
    </submittedName>
</protein>
<name>A0A0L0FKN5_9EUKA</name>
<dbReference type="RefSeq" id="XP_014151249.1">
    <property type="nucleotide sequence ID" value="XM_014295774.1"/>
</dbReference>
<dbReference type="AlphaFoldDB" id="A0A0L0FKN5"/>
<accession>A0A0L0FKN5</accession>
<proteinExistence type="predicted"/>
<sequence>MNIPDVKAVVDTVSLRRRDGTHFRARISASKVVDNTPIPICLVIIVLPETNPHPDIVQPNVEIEPRNKEQTASSG</sequence>
<dbReference type="GeneID" id="25910694"/>
<dbReference type="EMBL" id="KQ242762">
    <property type="protein sequence ID" value="KNC77347.1"/>
    <property type="molecule type" value="Genomic_DNA"/>
</dbReference>
<organism evidence="1 2">
    <name type="scientific">Sphaeroforma arctica JP610</name>
    <dbReference type="NCBI Taxonomy" id="667725"/>
    <lineage>
        <taxon>Eukaryota</taxon>
        <taxon>Ichthyosporea</taxon>
        <taxon>Ichthyophonida</taxon>
        <taxon>Sphaeroforma</taxon>
    </lineage>
</organism>
<evidence type="ECO:0000313" key="1">
    <source>
        <dbReference type="EMBL" id="KNC77347.1"/>
    </source>
</evidence>
<evidence type="ECO:0000313" key="2">
    <source>
        <dbReference type="Proteomes" id="UP000054560"/>
    </source>
</evidence>
<keyword evidence="2" id="KW-1185">Reference proteome</keyword>
<reference evidence="1 2" key="1">
    <citation type="submission" date="2011-02" db="EMBL/GenBank/DDBJ databases">
        <title>The Genome Sequence of Sphaeroforma arctica JP610.</title>
        <authorList>
            <consortium name="The Broad Institute Genome Sequencing Platform"/>
            <person name="Russ C."/>
            <person name="Cuomo C."/>
            <person name="Young S.K."/>
            <person name="Zeng Q."/>
            <person name="Gargeya S."/>
            <person name="Alvarado L."/>
            <person name="Berlin A."/>
            <person name="Chapman S.B."/>
            <person name="Chen Z."/>
            <person name="Freedman E."/>
            <person name="Gellesch M."/>
            <person name="Goldberg J."/>
            <person name="Griggs A."/>
            <person name="Gujja S."/>
            <person name="Heilman E."/>
            <person name="Heiman D."/>
            <person name="Howarth C."/>
            <person name="Mehta T."/>
            <person name="Neiman D."/>
            <person name="Pearson M."/>
            <person name="Roberts A."/>
            <person name="Saif S."/>
            <person name="Shea T."/>
            <person name="Shenoy N."/>
            <person name="Sisk P."/>
            <person name="Stolte C."/>
            <person name="Sykes S."/>
            <person name="White J."/>
            <person name="Yandava C."/>
            <person name="Burger G."/>
            <person name="Gray M.W."/>
            <person name="Holland P.W.H."/>
            <person name="King N."/>
            <person name="Lang F.B.F."/>
            <person name="Roger A.J."/>
            <person name="Ruiz-Trillo I."/>
            <person name="Haas B."/>
            <person name="Nusbaum C."/>
            <person name="Birren B."/>
        </authorList>
    </citation>
    <scope>NUCLEOTIDE SEQUENCE [LARGE SCALE GENOMIC DNA]</scope>
    <source>
        <strain evidence="1 2">JP610</strain>
    </source>
</reference>
<dbReference type="Proteomes" id="UP000054560">
    <property type="component" value="Unassembled WGS sequence"/>
</dbReference>
<gene>
    <name evidence="1" type="ORF">SARC_10190</name>
</gene>